<feature type="compositionally biased region" description="Basic and acidic residues" evidence="1">
    <location>
        <begin position="46"/>
        <end position="57"/>
    </location>
</feature>
<organism evidence="2 3">
    <name type="scientific">Vigna unguiculata</name>
    <name type="common">Cowpea</name>
    <dbReference type="NCBI Taxonomy" id="3917"/>
    <lineage>
        <taxon>Eukaryota</taxon>
        <taxon>Viridiplantae</taxon>
        <taxon>Streptophyta</taxon>
        <taxon>Embryophyta</taxon>
        <taxon>Tracheophyta</taxon>
        <taxon>Spermatophyta</taxon>
        <taxon>Magnoliopsida</taxon>
        <taxon>eudicotyledons</taxon>
        <taxon>Gunneridae</taxon>
        <taxon>Pentapetalae</taxon>
        <taxon>rosids</taxon>
        <taxon>fabids</taxon>
        <taxon>Fabales</taxon>
        <taxon>Fabaceae</taxon>
        <taxon>Papilionoideae</taxon>
        <taxon>50 kb inversion clade</taxon>
        <taxon>NPAAA clade</taxon>
        <taxon>indigoferoid/millettioid clade</taxon>
        <taxon>Phaseoleae</taxon>
        <taxon>Vigna</taxon>
    </lineage>
</organism>
<sequence>MIKLSSQRTEQGWSGRPALSVLRLQLARSEVGPRRALNILRHQLARGERGRTEESPQRTEASTRSWRGRSGRPVLSVLRLQLARSEVGQGGRSGRPALSVLRLQLARSEVERRRVLSQGRSGRPALSVLRLQLARGEVGPEPTSLSNIVLVGEILGSLMSKPFLLEVGLELTSPFSFVKTATAETSSEIITSPCRRESKDLCRLFYVANSAVDAFRGVLYHRDFFTLLWLGPRFTGPHGGRQCSGLGMMAKPEQ</sequence>
<gene>
    <name evidence="2" type="ORF">DEO72_LG6g2597</name>
</gene>
<evidence type="ECO:0000313" key="3">
    <source>
        <dbReference type="Proteomes" id="UP000501690"/>
    </source>
</evidence>
<dbReference type="AlphaFoldDB" id="A0A4D6MDL0"/>
<keyword evidence="3" id="KW-1185">Reference proteome</keyword>
<dbReference type="Proteomes" id="UP000501690">
    <property type="component" value="Linkage Group LG6"/>
</dbReference>
<evidence type="ECO:0000256" key="1">
    <source>
        <dbReference type="SAM" id="MobiDB-lite"/>
    </source>
</evidence>
<reference evidence="2 3" key="1">
    <citation type="submission" date="2019-04" db="EMBL/GenBank/DDBJ databases">
        <title>An improved genome assembly and genetic linkage map for asparagus bean, Vigna unguiculata ssp. sesquipedialis.</title>
        <authorList>
            <person name="Xia Q."/>
            <person name="Zhang R."/>
            <person name="Dong Y."/>
        </authorList>
    </citation>
    <scope>NUCLEOTIDE SEQUENCE [LARGE SCALE GENOMIC DNA]</scope>
    <source>
        <tissue evidence="2">Leaf</tissue>
    </source>
</reference>
<name>A0A4D6MDL0_VIGUN</name>
<evidence type="ECO:0000313" key="2">
    <source>
        <dbReference type="EMBL" id="QCD97884.1"/>
    </source>
</evidence>
<proteinExistence type="predicted"/>
<protein>
    <submittedName>
        <fullName evidence="2">Uncharacterized protein</fullName>
    </submittedName>
</protein>
<feature type="region of interest" description="Disordered" evidence="1">
    <location>
        <begin position="46"/>
        <end position="68"/>
    </location>
</feature>
<dbReference type="EMBL" id="CP039350">
    <property type="protein sequence ID" value="QCD97884.1"/>
    <property type="molecule type" value="Genomic_DNA"/>
</dbReference>
<accession>A0A4D6MDL0</accession>